<dbReference type="GO" id="GO:0016407">
    <property type="term" value="F:acetyltransferase activity"/>
    <property type="evidence" value="ECO:0007669"/>
    <property type="project" value="TreeGrafter"/>
</dbReference>
<dbReference type="AlphaFoldDB" id="A0A5M3VXL8"/>
<keyword evidence="4 6" id="KW-0450">Lipoyl</keyword>
<dbReference type="Pfam" id="PF00198">
    <property type="entry name" value="2-oxoacid_dh"/>
    <property type="match status" value="1"/>
</dbReference>
<evidence type="ECO:0000313" key="8">
    <source>
        <dbReference type="EMBL" id="GES01535.1"/>
    </source>
</evidence>
<comment type="caution">
    <text evidence="8">The sequence shown here is derived from an EMBL/GenBank/DDBJ whole genome shotgun (WGS) entry which is preliminary data.</text>
</comment>
<evidence type="ECO:0000256" key="2">
    <source>
        <dbReference type="ARBA" id="ARBA00007317"/>
    </source>
</evidence>
<sequence length="370" mass="39784">MSEIRVPKLNNNDTSYVLVEWLAADGEPVAIGDPLVVVETSKTAEELVAEDAGILRRVVAEGQDCEPGQVIARLQAPGEVVPQQVSVPAGRQESADLGDIVITAPARALLDELGLAPERLLALGKKVIRREDVDALTRAPEPDARAGLVALSKAQRLTGDVVRRSHETIPAAFTAVKIDVTGTAKLTRDLSRHARTLIGLSELLVKAVADQRAEFPLLFATLVEPGYVRLAEAAHVGVTIDVGKGLFIPVVRDADTRPLDAVARELMDYRMTALRGSFRERDLEGANIAVTLHNDGAVTLAVPIVYPGHVCALSLAATQQEVVPADDGFTVRQTVQLGLAFDHRVVNGRDAAMFLGAVKQLLETPRRWLE</sequence>
<dbReference type="InterPro" id="IPR023213">
    <property type="entry name" value="CAT-like_dom_sf"/>
</dbReference>
<dbReference type="Gene3D" id="3.30.559.10">
    <property type="entry name" value="Chloramphenicol acetyltransferase-like domain"/>
    <property type="match status" value="1"/>
</dbReference>
<reference evidence="8 9" key="1">
    <citation type="submission" date="2019-10" db="EMBL/GenBank/DDBJ databases">
        <title>Whole genome shotgun sequence of Acrocarpospora corrugata NBRC 13972.</title>
        <authorList>
            <person name="Ichikawa N."/>
            <person name="Kimura A."/>
            <person name="Kitahashi Y."/>
            <person name="Komaki H."/>
            <person name="Oguchi A."/>
        </authorList>
    </citation>
    <scope>NUCLEOTIDE SEQUENCE [LARGE SCALE GENOMIC DNA]</scope>
    <source>
        <strain evidence="8 9">NBRC 13972</strain>
    </source>
</reference>
<dbReference type="GO" id="GO:0005737">
    <property type="term" value="C:cytoplasm"/>
    <property type="evidence" value="ECO:0007669"/>
    <property type="project" value="TreeGrafter"/>
</dbReference>
<name>A0A5M3VXL8_9ACTN</name>
<keyword evidence="8" id="KW-0670">Pyruvate</keyword>
<evidence type="ECO:0000256" key="3">
    <source>
        <dbReference type="ARBA" id="ARBA00022679"/>
    </source>
</evidence>
<keyword evidence="3 6" id="KW-0808">Transferase</keyword>
<evidence type="ECO:0000259" key="7">
    <source>
        <dbReference type="PROSITE" id="PS50968"/>
    </source>
</evidence>
<evidence type="ECO:0000256" key="1">
    <source>
        <dbReference type="ARBA" id="ARBA00001938"/>
    </source>
</evidence>
<organism evidence="8 9">
    <name type="scientific">Acrocarpospora corrugata</name>
    <dbReference type="NCBI Taxonomy" id="35763"/>
    <lineage>
        <taxon>Bacteria</taxon>
        <taxon>Bacillati</taxon>
        <taxon>Actinomycetota</taxon>
        <taxon>Actinomycetes</taxon>
        <taxon>Streptosporangiales</taxon>
        <taxon>Streptosporangiaceae</taxon>
        <taxon>Acrocarpospora</taxon>
    </lineage>
</organism>
<feature type="domain" description="Lipoyl-binding" evidence="7">
    <location>
        <begin position="1"/>
        <end position="75"/>
    </location>
</feature>
<protein>
    <recommendedName>
        <fullName evidence="6">Dihydrolipoamide acetyltransferase component of pyruvate dehydrogenase complex</fullName>
        <ecNumber evidence="6">2.3.1.-</ecNumber>
    </recommendedName>
</protein>
<dbReference type="InterPro" id="IPR003016">
    <property type="entry name" value="2-oxoA_DH_lipoyl-BS"/>
</dbReference>
<accession>A0A5M3VXL8</accession>
<dbReference type="InterPro" id="IPR000089">
    <property type="entry name" value="Biotin_lipoyl"/>
</dbReference>
<dbReference type="InterPro" id="IPR050743">
    <property type="entry name" value="2-oxoacid_DH_E2_comp"/>
</dbReference>
<dbReference type="Pfam" id="PF00364">
    <property type="entry name" value="Biotin_lipoyl"/>
    <property type="match status" value="1"/>
</dbReference>
<comment type="cofactor">
    <cofactor evidence="1 6">
        <name>(R)-lipoate</name>
        <dbReference type="ChEBI" id="CHEBI:83088"/>
    </cofactor>
</comment>
<dbReference type="Gene3D" id="2.40.50.100">
    <property type="match status" value="1"/>
</dbReference>
<dbReference type="RefSeq" id="WP_155337813.1">
    <property type="nucleotide sequence ID" value="NZ_BAAABN010000042.1"/>
</dbReference>
<evidence type="ECO:0000256" key="6">
    <source>
        <dbReference type="RuleBase" id="RU003423"/>
    </source>
</evidence>
<dbReference type="InterPro" id="IPR011053">
    <property type="entry name" value="Single_hybrid_motif"/>
</dbReference>
<evidence type="ECO:0000256" key="4">
    <source>
        <dbReference type="ARBA" id="ARBA00022823"/>
    </source>
</evidence>
<proteinExistence type="inferred from homology"/>
<dbReference type="SUPFAM" id="SSF51230">
    <property type="entry name" value="Single hybrid motif"/>
    <property type="match status" value="1"/>
</dbReference>
<dbReference type="CDD" id="cd06849">
    <property type="entry name" value="lipoyl_domain"/>
    <property type="match status" value="1"/>
</dbReference>
<dbReference type="EC" id="2.3.1.-" evidence="6"/>
<evidence type="ECO:0000313" key="9">
    <source>
        <dbReference type="Proteomes" id="UP000334990"/>
    </source>
</evidence>
<dbReference type="OrthoDB" id="3681540at2"/>
<dbReference type="InterPro" id="IPR001078">
    <property type="entry name" value="2-oxoacid_DH_actylTfrase"/>
</dbReference>
<dbReference type="PROSITE" id="PS00189">
    <property type="entry name" value="LIPOYL"/>
    <property type="match status" value="1"/>
</dbReference>
<dbReference type="PROSITE" id="PS50968">
    <property type="entry name" value="BIOTINYL_LIPOYL"/>
    <property type="match status" value="1"/>
</dbReference>
<dbReference type="PANTHER" id="PTHR43178:SF5">
    <property type="entry name" value="LIPOAMIDE ACYLTRANSFERASE COMPONENT OF BRANCHED-CHAIN ALPHA-KETO ACID DEHYDROGENASE COMPLEX, MITOCHONDRIAL"/>
    <property type="match status" value="1"/>
</dbReference>
<dbReference type="PANTHER" id="PTHR43178">
    <property type="entry name" value="DIHYDROLIPOAMIDE ACETYLTRANSFERASE COMPONENT OF PYRUVATE DEHYDROGENASE COMPLEX"/>
    <property type="match status" value="1"/>
</dbReference>
<dbReference type="EMBL" id="BLAD01000051">
    <property type="protein sequence ID" value="GES01535.1"/>
    <property type="molecule type" value="Genomic_DNA"/>
</dbReference>
<comment type="similarity">
    <text evidence="2 6">Belongs to the 2-oxoacid dehydrogenase family.</text>
</comment>
<keyword evidence="9" id="KW-1185">Reference proteome</keyword>
<dbReference type="SUPFAM" id="SSF52777">
    <property type="entry name" value="CoA-dependent acyltransferases"/>
    <property type="match status" value="1"/>
</dbReference>
<dbReference type="GO" id="GO:0031405">
    <property type="term" value="F:lipoic acid binding"/>
    <property type="evidence" value="ECO:0007669"/>
    <property type="project" value="TreeGrafter"/>
</dbReference>
<gene>
    <name evidence="8" type="ORF">Acor_35990</name>
</gene>
<keyword evidence="5 6" id="KW-0012">Acyltransferase</keyword>
<evidence type="ECO:0000256" key="5">
    <source>
        <dbReference type="ARBA" id="ARBA00023315"/>
    </source>
</evidence>
<dbReference type="Proteomes" id="UP000334990">
    <property type="component" value="Unassembled WGS sequence"/>
</dbReference>